<accession>A0A3N9TIK5</accession>
<evidence type="ECO:0000313" key="1">
    <source>
        <dbReference type="EMBL" id="RQW64041.1"/>
    </source>
</evidence>
<organism evidence="1 2">
    <name type="scientific">Vibrio viridaestus</name>
    <dbReference type="NCBI Taxonomy" id="2487322"/>
    <lineage>
        <taxon>Bacteria</taxon>
        <taxon>Pseudomonadati</taxon>
        <taxon>Pseudomonadota</taxon>
        <taxon>Gammaproteobacteria</taxon>
        <taxon>Vibrionales</taxon>
        <taxon>Vibrionaceae</taxon>
        <taxon>Vibrio</taxon>
    </lineage>
</organism>
<reference evidence="1 2" key="1">
    <citation type="submission" date="2018-11" db="EMBL/GenBank/DDBJ databases">
        <title>Vibrio LJC006 sp. nov., isolated from seawater during the bloom of the enteromorpha.</title>
        <authorList>
            <person name="Liang J."/>
        </authorList>
    </citation>
    <scope>NUCLEOTIDE SEQUENCE [LARGE SCALE GENOMIC DNA]</scope>
    <source>
        <strain evidence="1 2">LJC006</strain>
    </source>
</reference>
<dbReference type="OrthoDB" id="5814322at2"/>
<dbReference type="RefSeq" id="WP_124936162.1">
    <property type="nucleotide sequence ID" value="NZ_RJVQ01000002.1"/>
</dbReference>
<protein>
    <recommendedName>
        <fullName evidence="3">Tail fiber assembly protein</fullName>
    </recommendedName>
</protein>
<dbReference type="Proteomes" id="UP000281112">
    <property type="component" value="Unassembled WGS sequence"/>
</dbReference>
<dbReference type="AlphaFoldDB" id="A0A3N9TIK5"/>
<proteinExistence type="predicted"/>
<gene>
    <name evidence="1" type="ORF">EES38_05400</name>
</gene>
<evidence type="ECO:0008006" key="3">
    <source>
        <dbReference type="Google" id="ProtNLM"/>
    </source>
</evidence>
<evidence type="ECO:0000313" key="2">
    <source>
        <dbReference type="Proteomes" id="UP000281112"/>
    </source>
</evidence>
<dbReference type="EMBL" id="RJVQ01000002">
    <property type="protein sequence ID" value="RQW64041.1"/>
    <property type="molecule type" value="Genomic_DNA"/>
</dbReference>
<sequence>MKIAYHYSFKTCLFTGTSKVFPDQGYQDCVLPQFATWTALPEYNSDIQQCRYDKENDSWLIEVIPVPVTAYNKETLESKEFDDASVVGDEYTLNKPSTQFDEWVNGTGWVTNVTTQYEYNYSVIDAKRRAAYVKTVSPLLEEAQIKRLIGTSESISEAESLEAQAIEARELVQSDNPWPIKV</sequence>
<keyword evidence="2" id="KW-1185">Reference proteome</keyword>
<comment type="caution">
    <text evidence="1">The sequence shown here is derived from an EMBL/GenBank/DDBJ whole genome shotgun (WGS) entry which is preliminary data.</text>
</comment>
<name>A0A3N9TIK5_9VIBR</name>